<evidence type="ECO:0000313" key="5">
    <source>
        <dbReference type="EMBL" id="GFK96040.1"/>
    </source>
</evidence>
<dbReference type="PANTHER" id="PTHR11632:SF51">
    <property type="entry name" value="SUCCINATE DEHYDROGENASE [UBIQUINONE] FLAVOPROTEIN SUBUNIT, MITOCHONDRIAL"/>
    <property type="match status" value="1"/>
</dbReference>
<keyword evidence="3 5" id="KW-0560">Oxidoreductase</keyword>
<evidence type="ECO:0000313" key="6">
    <source>
        <dbReference type="Proteomes" id="UP000494245"/>
    </source>
</evidence>
<keyword evidence="2" id="KW-0285">Flavoprotein</keyword>
<dbReference type="InterPro" id="IPR030664">
    <property type="entry name" value="SdhA/FrdA/AprA"/>
</dbReference>
<dbReference type="PRINTS" id="PR00368">
    <property type="entry name" value="FADPNR"/>
</dbReference>
<dbReference type="GO" id="GO:0016491">
    <property type="term" value="F:oxidoreductase activity"/>
    <property type="evidence" value="ECO:0007669"/>
    <property type="project" value="UniProtKB-KW"/>
</dbReference>
<evidence type="ECO:0000256" key="3">
    <source>
        <dbReference type="ARBA" id="ARBA00023002"/>
    </source>
</evidence>
<dbReference type="Gene3D" id="3.50.50.60">
    <property type="entry name" value="FAD/NAD(P)-binding domain"/>
    <property type="match status" value="1"/>
</dbReference>
<dbReference type="RefSeq" id="WP_173087176.1">
    <property type="nucleotide sequence ID" value="NZ_BLTE01000030.1"/>
</dbReference>
<protein>
    <submittedName>
        <fullName evidence="5">8-methylmenaquinol:fumarate reductase flavoprotein subunit</fullName>
        <ecNumber evidence="5">1.3.5.-</ecNumber>
    </submittedName>
</protein>
<reference evidence="5 6" key="1">
    <citation type="submission" date="2020-04" db="EMBL/GenBank/DDBJ databases">
        <authorList>
            <consortium name="Desulfovibrio sp. FSS-1 genome sequencing consortium"/>
            <person name="Shimoshige H."/>
            <person name="Kobayashi H."/>
            <person name="Maekawa T."/>
        </authorList>
    </citation>
    <scope>NUCLEOTIDE SEQUENCE [LARGE SCALE GENOMIC DNA]</scope>
    <source>
        <strain evidence="5 6">SIID29052-01</strain>
    </source>
</reference>
<dbReference type="Gene3D" id="3.90.700.10">
    <property type="entry name" value="Succinate dehydrogenase/fumarate reductase flavoprotein, catalytic domain"/>
    <property type="match status" value="1"/>
</dbReference>
<gene>
    <name evidence="5" type="primary">sdhA</name>
    <name evidence="5" type="ORF">NNJEOMEG_03914</name>
</gene>
<dbReference type="Pfam" id="PF00890">
    <property type="entry name" value="FAD_binding_2"/>
    <property type="match status" value="2"/>
</dbReference>
<evidence type="ECO:0000259" key="4">
    <source>
        <dbReference type="Pfam" id="PF00890"/>
    </source>
</evidence>
<comment type="cofactor">
    <cofactor evidence="1">
        <name>FAD</name>
        <dbReference type="ChEBI" id="CHEBI:57692"/>
    </cofactor>
</comment>
<comment type="caution">
    <text evidence="5">The sequence shown here is derived from an EMBL/GenBank/DDBJ whole genome shotgun (WGS) entry which is preliminary data.</text>
</comment>
<name>A0A6V8LZ14_9BACT</name>
<evidence type="ECO:0000256" key="1">
    <source>
        <dbReference type="ARBA" id="ARBA00001974"/>
    </source>
</evidence>
<evidence type="ECO:0000256" key="2">
    <source>
        <dbReference type="ARBA" id="ARBA00022630"/>
    </source>
</evidence>
<feature type="domain" description="FAD-dependent oxidoreductase 2 FAD-binding" evidence="4">
    <location>
        <begin position="7"/>
        <end position="259"/>
    </location>
</feature>
<dbReference type="EC" id="1.3.5.-" evidence="5"/>
<keyword evidence="6" id="KW-1185">Reference proteome</keyword>
<dbReference type="InterPro" id="IPR027477">
    <property type="entry name" value="Succ_DH/fumarate_Rdtase_cat_sf"/>
</dbReference>
<dbReference type="InterPro" id="IPR036188">
    <property type="entry name" value="FAD/NAD-bd_sf"/>
</dbReference>
<dbReference type="Proteomes" id="UP000494245">
    <property type="component" value="Unassembled WGS sequence"/>
</dbReference>
<feature type="domain" description="FAD-dependent oxidoreductase 2 FAD-binding" evidence="4">
    <location>
        <begin position="348"/>
        <end position="398"/>
    </location>
</feature>
<dbReference type="SUPFAM" id="SSF51905">
    <property type="entry name" value="FAD/NAD(P)-binding domain"/>
    <property type="match status" value="1"/>
</dbReference>
<organism evidence="5 6">
    <name type="scientific">Fundidesulfovibrio magnetotacticus</name>
    <dbReference type="NCBI Taxonomy" id="2730080"/>
    <lineage>
        <taxon>Bacteria</taxon>
        <taxon>Pseudomonadati</taxon>
        <taxon>Thermodesulfobacteriota</taxon>
        <taxon>Desulfovibrionia</taxon>
        <taxon>Desulfovibrionales</taxon>
        <taxon>Desulfovibrionaceae</taxon>
        <taxon>Fundidesulfovibrio</taxon>
    </lineage>
</organism>
<proteinExistence type="predicted"/>
<dbReference type="PANTHER" id="PTHR11632">
    <property type="entry name" value="SUCCINATE DEHYDROGENASE 2 FLAVOPROTEIN SUBUNIT"/>
    <property type="match status" value="1"/>
</dbReference>
<sequence>MERLRADVLVLGAGLAGLRAALSCLRAAPGLDVLVVSLTGGPSGSSFANRNDALGVHVCLNDAEREAFVAEVAALNRGALLDPALTAIMAQEGEARLRELDALGLPFVRDDSGGLLDHPSCFSPHSRRAFLFRGLAQAHRRFRAALEALGCRFLGGHAVARIEMDRREALPRACGALLLPARPGASPAPRRAASRPDAPCAQATSPLAVEARAVVTALGGPARLFARTIAGPGVPGFGHVLLGMAGARLANQGYLQFLWGALPGGRFWSPAELGSGGWRIMPPLLDDAMAGFDPSEGVPVEELLPDLARLAGERAGHCPCAHGLPDAALDLELVRAMDADGSVLLLTPGSSPLAVALMAHASNGGALIDRDGGTGVLGLFACGECATGMHGSNRIGGAMVLATQVFGHRAGEAAARFSRDVPEGLASRGSQDFQEDAEERSRGLAWLGRGLTRHAAPMALAGAKGFAADIRRLDTARDWRLRLSLQAALGVLSGQGVV</sequence>
<accession>A0A6V8LZ14</accession>
<dbReference type="InterPro" id="IPR003953">
    <property type="entry name" value="FAD-dep_OxRdtase_2_FAD-bd"/>
</dbReference>
<dbReference type="AlphaFoldDB" id="A0A6V8LZ14"/>
<dbReference type="EMBL" id="BLTE01000030">
    <property type="protein sequence ID" value="GFK96040.1"/>
    <property type="molecule type" value="Genomic_DNA"/>
</dbReference>
<reference evidence="5 6" key="2">
    <citation type="submission" date="2020-05" db="EMBL/GenBank/DDBJ databases">
        <title>Draft genome sequence of Desulfovibrio sp. strainFSS-1.</title>
        <authorList>
            <person name="Shimoshige H."/>
            <person name="Kobayashi H."/>
            <person name="Maekawa T."/>
        </authorList>
    </citation>
    <scope>NUCLEOTIDE SEQUENCE [LARGE SCALE GENOMIC DNA]</scope>
    <source>
        <strain evidence="5 6">SIID29052-01</strain>
    </source>
</reference>